<feature type="binding site" evidence="4">
    <location>
        <position position="199"/>
    </location>
    <ligand>
        <name>a divalent metal cation</name>
        <dbReference type="ChEBI" id="CHEBI:60240"/>
        <label>1</label>
    </ligand>
</feature>
<dbReference type="STRING" id="1547445.LO80_02070"/>
<dbReference type="KEGG" id="frf:LO80_02070"/>
<comment type="similarity">
    <text evidence="1">Belongs to the metallo-dependent hydrolases superfamily. TatD-type hydrolase family.</text>
</comment>
<dbReference type="GO" id="GO:0046872">
    <property type="term" value="F:metal ion binding"/>
    <property type="evidence" value="ECO:0007669"/>
    <property type="project" value="UniProtKB-KW"/>
</dbReference>
<feature type="binding site" evidence="4">
    <location>
        <position position="8"/>
    </location>
    <ligand>
        <name>a divalent metal cation</name>
        <dbReference type="ChEBI" id="CHEBI:60240"/>
        <label>1</label>
    </ligand>
</feature>
<dbReference type="PANTHER" id="PTHR46124:SF3">
    <property type="entry name" value="HYDROLASE"/>
    <property type="match status" value="1"/>
</dbReference>
<dbReference type="PIRSF" id="PIRSF005902">
    <property type="entry name" value="DNase_TatD"/>
    <property type="match status" value="1"/>
</dbReference>
<dbReference type="HOGENOM" id="CLU_031506_0_1_6"/>
<keyword evidence="6" id="KW-1185">Reference proteome</keyword>
<dbReference type="OrthoDB" id="9810005at2"/>
<feature type="binding site" evidence="4">
    <location>
        <position position="126"/>
    </location>
    <ligand>
        <name>a divalent metal cation</name>
        <dbReference type="ChEBI" id="CHEBI:60240"/>
        <label>2</label>
    </ligand>
</feature>
<dbReference type="InterPro" id="IPR001130">
    <property type="entry name" value="TatD-like"/>
</dbReference>
<dbReference type="AlphaFoldDB" id="A0A097EMT5"/>
<proteinExistence type="inferred from homology"/>
<keyword evidence="2 4" id="KW-0479">Metal-binding</keyword>
<reference evidence="5 6" key="1">
    <citation type="submission" date="2014-10" db="EMBL/GenBank/DDBJ databases">
        <title>Whole genome sequence of Francisella endociliophora strain FSC1006, isolated from a laboratory culture of the marine ciliate Euplotes raikovi.</title>
        <authorList>
            <person name="Granberg M."/>
            <person name="Backman S."/>
            <person name="Lundmark E."/>
            <person name="Nilsson E."/>
            <person name="Karlsson E."/>
            <person name="Thelaus J."/>
            <person name="Ohrman C."/>
            <person name="Larkeryd A."/>
            <person name="Stenberg P."/>
        </authorList>
    </citation>
    <scope>NUCLEOTIDE SEQUENCE [LARGE SCALE GENOMIC DNA]</scope>
    <source>
        <strain evidence="5 6">FSC1006</strain>
    </source>
</reference>
<dbReference type="InterPro" id="IPR032466">
    <property type="entry name" value="Metal_Hydrolase"/>
</dbReference>
<dbReference type="CDD" id="cd01310">
    <property type="entry name" value="TatD_DNAse"/>
    <property type="match status" value="1"/>
</dbReference>
<evidence type="ECO:0000256" key="2">
    <source>
        <dbReference type="ARBA" id="ARBA00022723"/>
    </source>
</evidence>
<evidence type="ECO:0000313" key="5">
    <source>
        <dbReference type="EMBL" id="AIT08884.1"/>
    </source>
</evidence>
<name>A0A097EMT5_9GAMM</name>
<accession>A0A097EMT5</accession>
<dbReference type="Proteomes" id="UP000029672">
    <property type="component" value="Chromosome"/>
</dbReference>
<protein>
    <submittedName>
        <fullName evidence="5">DNAase</fullName>
    </submittedName>
</protein>
<dbReference type="RefSeq" id="WP_040008115.1">
    <property type="nucleotide sequence ID" value="NZ_CP009574.1"/>
</dbReference>
<organism evidence="5 6">
    <name type="scientific">Candidatus Francisella endociliophora</name>
    <dbReference type="NCBI Taxonomy" id="653937"/>
    <lineage>
        <taxon>Bacteria</taxon>
        <taxon>Pseudomonadati</taxon>
        <taxon>Pseudomonadota</taxon>
        <taxon>Gammaproteobacteria</taxon>
        <taxon>Thiotrichales</taxon>
        <taxon>Francisellaceae</taxon>
        <taxon>Francisella</taxon>
    </lineage>
</organism>
<evidence type="ECO:0000256" key="1">
    <source>
        <dbReference type="ARBA" id="ARBA00009275"/>
    </source>
</evidence>
<evidence type="ECO:0000256" key="4">
    <source>
        <dbReference type="PIRSR" id="PIRSR005902-1"/>
    </source>
</evidence>
<dbReference type="PROSITE" id="PS01091">
    <property type="entry name" value="TATD_3"/>
    <property type="match status" value="1"/>
</dbReference>
<dbReference type="PANTHER" id="PTHR46124">
    <property type="entry name" value="D-AMINOACYL-TRNA DEACYLASE"/>
    <property type="match status" value="1"/>
</dbReference>
<feature type="binding site" evidence="4">
    <location>
        <position position="6"/>
    </location>
    <ligand>
        <name>a divalent metal cation</name>
        <dbReference type="ChEBI" id="CHEBI:60240"/>
        <label>1</label>
    </ligand>
</feature>
<dbReference type="eggNOG" id="COG0084">
    <property type="taxonomic scope" value="Bacteria"/>
</dbReference>
<keyword evidence="3" id="KW-0378">Hydrolase</keyword>
<dbReference type="PROSITE" id="PS01137">
    <property type="entry name" value="TATD_1"/>
    <property type="match status" value="1"/>
</dbReference>
<dbReference type="Gene3D" id="3.20.20.140">
    <property type="entry name" value="Metal-dependent hydrolases"/>
    <property type="match status" value="1"/>
</dbReference>
<dbReference type="Pfam" id="PF01026">
    <property type="entry name" value="TatD_DNase"/>
    <property type="match status" value="1"/>
</dbReference>
<dbReference type="SUPFAM" id="SSF51556">
    <property type="entry name" value="Metallo-dependent hydrolases"/>
    <property type="match status" value="1"/>
</dbReference>
<dbReference type="GO" id="GO:0016788">
    <property type="term" value="F:hydrolase activity, acting on ester bonds"/>
    <property type="evidence" value="ECO:0007669"/>
    <property type="project" value="InterPro"/>
</dbReference>
<dbReference type="EMBL" id="CP009574">
    <property type="protein sequence ID" value="AIT08884.1"/>
    <property type="molecule type" value="Genomic_DNA"/>
</dbReference>
<gene>
    <name evidence="5" type="ORF">LO80_02070</name>
</gene>
<feature type="binding site" evidence="4">
    <location>
        <position position="92"/>
    </location>
    <ligand>
        <name>a divalent metal cation</name>
        <dbReference type="ChEBI" id="CHEBI:60240"/>
        <label>1</label>
    </ligand>
</feature>
<evidence type="ECO:0000313" key="6">
    <source>
        <dbReference type="Proteomes" id="UP000029672"/>
    </source>
</evidence>
<feature type="binding site" evidence="4">
    <location>
        <position position="150"/>
    </location>
    <ligand>
        <name>a divalent metal cation</name>
        <dbReference type="ChEBI" id="CHEBI:60240"/>
        <label>2</label>
    </ligand>
</feature>
<dbReference type="FunFam" id="3.20.20.140:FF:000005">
    <property type="entry name" value="TatD family hydrolase"/>
    <property type="match status" value="1"/>
</dbReference>
<dbReference type="InterPro" id="IPR018228">
    <property type="entry name" value="DNase_TatD-rel_CS"/>
</dbReference>
<evidence type="ECO:0000256" key="3">
    <source>
        <dbReference type="ARBA" id="ARBA00022801"/>
    </source>
</evidence>
<dbReference type="GO" id="GO:0005829">
    <property type="term" value="C:cytosol"/>
    <property type="evidence" value="ECO:0007669"/>
    <property type="project" value="TreeGrafter"/>
</dbReference>
<sequence length="248" mass="28692">MFIDTHCHLDFEVFDNTREELLQNCESMGINYFINPATQRATWQNLINLNKEYRIIHICFGLHPIFIDKHKIDDLNDLEKYTQNISTKLIGEIGLDKRFNNYNKQLEFFSAQIDIAKNLDKQVIIHSVKSHNEIIKAIKDHKFKNGGIIHAFNGNEDIAKKYIDLGFKLGIGGIISQPNSKLKQTLTKIDPNNIVLETDSPDMQLHNSKDVINTPENIPKIFELLCNIYQINPDILKQQIYNTSLELI</sequence>